<sequence>MCATGATAMAGCATGRAEITAPAPGTPVASTSDIPVGGGNVFAEYDLVVTQPTAGTFAAFSATCTHQRCLVTTVEDGTINCPCHGSRFAITDGTVSNGPATRPLPARKITITGTSIRTA</sequence>
<protein>
    <recommendedName>
        <fullName evidence="2">Cytochrome bc1 complex Rieske iron-sulfur subunit</fullName>
    </recommendedName>
    <alternativeName>
        <fullName evidence="8">Cytochrome bc1 reductase complex subunit QcrA</fullName>
    </alternativeName>
</protein>
<dbReference type="Gene3D" id="2.102.10.10">
    <property type="entry name" value="Rieske [2Fe-2S] iron-sulphur domain"/>
    <property type="match status" value="1"/>
</dbReference>
<dbReference type="GO" id="GO:0046872">
    <property type="term" value="F:metal ion binding"/>
    <property type="evidence" value="ECO:0007669"/>
    <property type="project" value="UniProtKB-KW"/>
</dbReference>
<dbReference type="GO" id="GO:0004497">
    <property type="term" value="F:monooxygenase activity"/>
    <property type="evidence" value="ECO:0007669"/>
    <property type="project" value="UniProtKB-ARBA"/>
</dbReference>
<dbReference type="PANTHER" id="PTHR10134">
    <property type="entry name" value="CYTOCHROME B-C1 COMPLEX SUBUNIT RIESKE, MITOCHONDRIAL"/>
    <property type="match status" value="1"/>
</dbReference>
<evidence type="ECO:0000256" key="2">
    <source>
        <dbReference type="ARBA" id="ARBA00015816"/>
    </source>
</evidence>
<keyword evidence="4" id="KW-0479">Metal-binding</keyword>
<keyword evidence="5" id="KW-0408">Iron</keyword>
<keyword evidence="12" id="KW-1185">Reference proteome</keyword>
<dbReference type="Pfam" id="PF00355">
    <property type="entry name" value="Rieske"/>
    <property type="match status" value="1"/>
</dbReference>
<dbReference type="GO" id="GO:0016020">
    <property type="term" value="C:membrane"/>
    <property type="evidence" value="ECO:0007669"/>
    <property type="project" value="InterPro"/>
</dbReference>
<organism evidence="11 12">
    <name type="scientific">Pseudonocardia petroleophila</name>
    <dbReference type="NCBI Taxonomy" id="37331"/>
    <lineage>
        <taxon>Bacteria</taxon>
        <taxon>Bacillati</taxon>
        <taxon>Actinomycetota</taxon>
        <taxon>Actinomycetes</taxon>
        <taxon>Pseudonocardiales</taxon>
        <taxon>Pseudonocardiaceae</taxon>
        <taxon>Pseudonocardia</taxon>
    </lineage>
</organism>
<comment type="cofactor">
    <cofactor evidence="9">
        <name>[2Fe-2S] cluster</name>
        <dbReference type="ChEBI" id="CHEBI:190135"/>
    </cofactor>
</comment>
<dbReference type="SUPFAM" id="SSF50022">
    <property type="entry name" value="ISP domain"/>
    <property type="match status" value="1"/>
</dbReference>
<keyword evidence="3" id="KW-0001">2Fe-2S</keyword>
<feature type="domain" description="Rieske" evidence="10">
    <location>
        <begin position="26"/>
        <end position="118"/>
    </location>
</feature>
<evidence type="ECO:0000256" key="6">
    <source>
        <dbReference type="ARBA" id="ARBA00023014"/>
    </source>
</evidence>
<evidence type="ECO:0000256" key="1">
    <source>
        <dbReference type="ARBA" id="ARBA00002494"/>
    </source>
</evidence>
<evidence type="ECO:0000256" key="8">
    <source>
        <dbReference type="ARBA" id="ARBA00029586"/>
    </source>
</evidence>
<evidence type="ECO:0000256" key="3">
    <source>
        <dbReference type="ARBA" id="ARBA00022714"/>
    </source>
</evidence>
<dbReference type="EMBL" id="CP060131">
    <property type="protein sequence ID" value="QNG55906.1"/>
    <property type="molecule type" value="Genomic_DNA"/>
</dbReference>
<dbReference type="GO" id="GO:0051537">
    <property type="term" value="F:2 iron, 2 sulfur cluster binding"/>
    <property type="evidence" value="ECO:0007669"/>
    <property type="project" value="UniProtKB-KW"/>
</dbReference>
<evidence type="ECO:0000256" key="4">
    <source>
        <dbReference type="ARBA" id="ARBA00022723"/>
    </source>
</evidence>
<comment type="function">
    <text evidence="1">Iron-sulfur subunit of the cytochrome bc1 complex, an essential component of the respiratory electron transport chain required for ATP synthesis. The bc1 complex catalyzes the oxidation of menaquinol and the reduction of cytochrome c in the respiratory chain. The bc1 complex operates through a Q-cycle mechanism that couples electron transfer to generation of the proton gradient that drives ATP synthesis.</text>
</comment>
<gene>
    <name evidence="11" type="ORF">H6H00_28460</name>
</gene>
<dbReference type="PRINTS" id="PR00162">
    <property type="entry name" value="RIESKE"/>
</dbReference>
<dbReference type="KEGG" id="ppel:H6H00_28460"/>
<dbReference type="AlphaFoldDB" id="A0A7G7MSZ5"/>
<evidence type="ECO:0000259" key="10">
    <source>
        <dbReference type="PROSITE" id="PS51296"/>
    </source>
</evidence>
<evidence type="ECO:0000256" key="5">
    <source>
        <dbReference type="ARBA" id="ARBA00023004"/>
    </source>
</evidence>
<accession>A0A7G7MSZ5</accession>
<proteinExistence type="predicted"/>
<dbReference type="InterPro" id="IPR036922">
    <property type="entry name" value="Rieske_2Fe-2S_sf"/>
</dbReference>
<evidence type="ECO:0000313" key="11">
    <source>
        <dbReference type="EMBL" id="QNG55906.1"/>
    </source>
</evidence>
<dbReference type="Proteomes" id="UP000515728">
    <property type="component" value="Chromosome"/>
</dbReference>
<dbReference type="InterPro" id="IPR014349">
    <property type="entry name" value="Rieske_Fe-S_prot"/>
</dbReference>
<evidence type="ECO:0000313" key="12">
    <source>
        <dbReference type="Proteomes" id="UP000515728"/>
    </source>
</evidence>
<keyword evidence="7" id="KW-1015">Disulfide bond</keyword>
<dbReference type="InterPro" id="IPR017941">
    <property type="entry name" value="Rieske_2Fe-2S"/>
</dbReference>
<dbReference type="FunFam" id="2.102.10.10:FF:000016">
    <property type="entry name" value="Nitrite reductase/ring-hydroxylating ferredoxin subunit"/>
    <property type="match status" value="1"/>
</dbReference>
<dbReference type="GO" id="GO:0016705">
    <property type="term" value="F:oxidoreductase activity, acting on paired donors, with incorporation or reduction of molecular oxygen"/>
    <property type="evidence" value="ECO:0007669"/>
    <property type="project" value="UniProtKB-ARBA"/>
</dbReference>
<reference evidence="11 12" key="1">
    <citation type="submission" date="2020-08" db="EMBL/GenBank/DDBJ databases">
        <authorList>
            <person name="Mo P."/>
        </authorList>
    </citation>
    <scope>NUCLEOTIDE SEQUENCE [LARGE SCALE GENOMIC DNA]</scope>
    <source>
        <strain evidence="11 12">CGMCC 4.1532</strain>
    </source>
</reference>
<name>A0A7G7MSZ5_9PSEU</name>
<dbReference type="InterPro" id="IPR005805">
    <property type="entry name" value="Rieske_Fe-S_prot_C"/>
</dbReference>
<evidence type="ECO:0000256" key="7">
    <source>
        <dbReference type="ARBA" id="ARBA00023157"/>
    </source>
</evidence>
<dbReference type="PROSITE" id="PS51296">
    <property type="entry name" value="RIESKE"/>
    <property type="match status" value="1"/>
</dbReference>
<evidence type="ECO:0000256" key="9">
    <source>
        <dbReference type="ARBA" id="ARBA00034078"/>
    </source>
</evidence>
<dbReference type="CDD" id="cd03467">
    <property type="entry name" value="Rieske"/>
    <property type="match status" value="1"/>
</dbReference>
<keyword evidence="6" id="KW-0411">Iron-sulfur</keyword>